<feature type="domain" description="Gcp-like" evidence="1">
    <location>
        <begin position="38"/>
        <end position="90"/>
    </location>
</feature>
<accession>A0A2M6W3I3</accession>
<dbReference type="AlphaFoldDB" id="A0A2M6W3I3"/>
<dbReference type="Proteomes" id="UP000231183">
    <property type="component" value="Unassembled WGS sequence"/>
</dbReference>
<evidence type="ECO:0000259" key="1">
    <source>
        <dbReference type="Pfam" id="PF00814"/>
    </source>
</evidence>
<comment type="caution">
    <text evidence="2">The sequence shown here is derived from an EMBL/GenBank/DDBJ whole genome shotgun (WGS) entry which is preliminary data.</text>
</comment>
<evidence type="ECO:0000313" key="3">
    <source>
        <dbReference type="Proteomes" id="UP000231183"/>
    </source>
</evidence>
<evidence type="ECO:0000313" key="2">
    <source>
        <dbReference type="EMBL" id="PIT87356.1"/>
    </source>
</evidence>
<reference evidence="3" key="1">
    <citation type="submission" date="2017-09" db="EMBL/GenBank/DDBJ databases">
        <title>Depth-based differentiation of microbial function through sediment-hosted aquifers and enrichment of novel symbionts in the deep terrestrial subsurface.</title>
        <authorList>
            <person name="Probst A.J."/>
            <person name="Ladd B."/>
            <person name="Jarett J.K."/>
            <person name="Geller-Mcgrath D.E."/>
            <person name="Sieber C.M.K."/>
            <person name="Emerson J.B."/>
            <person name="Anantharaman K."/>
            <person name="Thomas B.C."/>
            <person name="Malmstrom R."/>
            <person name="Stieglmeier M."/>
            <person name="Klingl A."/>
            <person name="Woyke T."/>
            <person name="Ryan C.M."/>
            <person name="Banfield J.F."/>
        </authorList>
    </citation>
    <scope>NUCLEOTIDE SEQUENCE [LARGE SCALE GENOMIC DNA]</scope>
</reference>
<dbReference type="InterPro" id="IPR000905">
    <property type="entry name" value="Gcp-like_dom"/>
</dbReference>
<sequence>MNLLIDASKKEFIKFVLFDKNKHSAQKYAGVKHDYLIYIDKFLKKYNLKPKKLTGVAVVVGAGGFTSTRLACVIANMFAYTLDIPVLAIQANQPFDPADLSDKLKKRRKSVFVSASYSGPASIGIKKSITF</sequence>
<organism evidence="2 3">
    <name type="scientific">Candidatus Magasanikbacteria bacterium CG10_big_fil_rev_8_21_14_0_10_40_10</name>
    <dbReference type="NCBI Taxonomy" id="1974648"/>
    <lineage>
        <taxon>Bacteria</taxon>
        <taxon>Candidatus Magasanikiibacteriota</taxon>
    </lineage>
</organism>
<dbReference type="Pfam" id="PF00814">
    <property type="entry name" value="TsaD"/>
    <property type="match status" value="1"/>
</dbReference>
<dbReference type="SUPFAM" id="SSF53067">
    <property type="entry name" value="Actin-like ATPase domain"/>
    <property type="match status" value="1"/>
</dbReference>
<gene>
    <name evidence="2" type="ORF">COU31_03330</name>
</gene>
<dbReference type="EMBL" id="PFBX01000035">
    <property type="protein sequence ID" value="PIT87356.1"/>
    <property type="molecule type" value="Genomic_DNA"/>
</dbReference>
<dbReference type="InterPro" id="IPR043129">
    <property type="entry name" value="ATPase_NBD"/>
</dbReference>
<proteinExistence type="predicted"/>
<protein>
    <recommendedName>
        <fullName evidence="1">Gcp-like domain-containing protein</fullName>
    </recommendedName>
</protein>
<dbReference type="Gene3D" id="3.30.420.40">
    <property type="match status" value="1"/>
</dbReference>
<name>A0A2M6W3I3_9BACT</name>